<protein>
    <submittedName>
        <fullName evidence="3">DUF6351 family protein</fullName>
    </submittedName>
</protein>
<proteinExistence type="predicted"/>
<feature type="signal peptide" evidence="1">
    <location>
        <begin position="1"/>
        <end position="27"/>
    </location>
</feature>
<name>A0ABP9SSP4_9ACTN</name>
<dbReference type="EMBL" id="BAABJQ010000049">
    <property type="protein sequence ID" value="GAA5201251.1"/>
    <property type="molecule type" value="Genomic_DNA"/>
</dbReference>
<gene>
    <name evidence="3" type="ORF">GCM10023322_80850</name>
</gene>
<feature type="domain" description="DUF6351" evidence="2">
    <location>
        <begin position="41"/>
        <end position="684"/>
    </location>
</feature>
<dbReference type="Proteomes" id="UP001501570">
    <property type="component" value="Unassembled WGS sequence"/>
</dbReference>
<sequence>MRRSAGVVAVAALSCIALTGPAAPALAAPDSHSDRLAVTPVSNPRPTLVSGGDILVRVTGSGGAPALAVDGRSNKAVPHRQPDGSWLVLVTGMAGGRHRVTAVRGHQRADVTVDNHSVNGPIFAGTQQLPFICQTEAFGLPAATPPNCAAPTQVSYLYKNAAGAFLPLTDPASRPADLATARVGGRTVPYIVRLEQGTIDRAVYQIAALYDGTGPVPWRQDASWNGRLVYTFGGGCDAGFHQGTSTGGVVNDLFLAQGYAVASSTLNVLDNNCSPIISAEAAMMVKEHFIEVYGPVAHTIGWGGSGGAIQQYDIADAYPGILDGIVPGVSFTDPFTTTGPVADCRLLDSYFAAAGGAFTAAQQQAVSGYRSYDTCRSWDATFASRITATGSCDSSIPVSLRWDPVTNPTGVKCSAAEQLVDQLGRNPRTGFANSPVDNTGVQYGLAALLGGQINAQQFADLNANIGGFDYTGRPVPQRSQADSRALAASYRDDLVNSGGLGLADTPVIDQRIDLDLAGFGNDIHTTEWSYIMRARMSAAGTAANQVIIENNVATAAAASVYELAAMDRWLTAIDADRSHRSRSAKVRMDRPVDVSDGCFRDDGTLIHERLSYGGSGQCASLFPVASNTRLVSGAPLSMPVLKCALRPLNFGDYPVAFTAAQKAELRSAFPTGVCDYRRPGPQQQRPAGVWLTYGG</sequence>
<evidence type="ECO:0000313" key="4">
    <source>
        <dbReference type="Proteomes" id="UP001501570"/>
    </source>
</evidence>
<dbReference type="Pfam" id="PF19878">
    <property type="entry name" value="DUF6351"/>
    <property type="match status" value="1"/>
</dbReference>
<dbReference type="InterPro" id="IPR045556">
    <property type="entry name" value="DUF6351"/>
</dbReference>
<organism evidence="3 4">
    <name type="scientific">Rugosimonospora acidiphila</name>
    <dbReference type="NCBI Taxonomy" id="556531"/>
    <lineage>
        <taxon>Bacteria</taxon>
        <taxon>Bacillati</taxon>
        <taxon>Actinomycetota</taxon>
        <taxon>Actinomycetes</taxon>
        <taxon>Micromonosporales</taxon>
        <taxon>Micromonosporaceae</taxon>
        <taxon>Rugosimonospora</taxon>
    </lineage>
</organism>
<comment type="caution">
    <text evidence="3">The sequence shown here is derived from an EMBL/GenBank/DDBJ whole genome shotgun (WGS) entry which is preliminary data.</text>
</comment>
<keyword evidence="4" id="KW-1185">Reference proteome</keyword>
<keyword evidence="1" id="KW-0732">Signal</keyword>
<evidence type="ECO:0000256" key="1">
    <source>
        <dbReference type="SAM" id="SignalP"/>
    </source>
</evidence>
<accession>A0ABP9SSP4</accession>
<dbReference type="PROSITE" id="PS51257">
    <property type="entry name" value="PROKAR_LIPOPROTEIN"/>
    <property type="match status" value="1"/>
</dbReference>
<evidence type="ECO:0000313" key="3">
    <source>
        <dbReference type="EMBL" id="GAA5201251.1"/>
    </source>
</evidence>
<reference evidence="4" key="1">
    <citation type="journal article" date="2019" name="Int. J. Syst. Evol. Microbiol.">
        <title>The Global Catalogue of Microorganisms (GCM) 10K type strain sequencing project: providing services to taxonomists for standard genome sequencing and annotation.</title>
        <authorList>
            <consortium name="The Broad Institute Genomics Platform"/>
            <consortium name="The Broad Institute Genome Sequencing Center for Infectious Disease"/>
            <person name="Wu L."/>
            <person name="Ma J."/>
        </authorList>
    </citation>
    <scope>NUCLEOTIDE SEQUENCE [LARGE SCALE GENOMIC DNA]</scope>
    <source>
        <strain evidence="4">JCM 18304</strain>
    </source>
</reference>
<evidence type="ECO:0000259" key="2">
    <source>
        <dbReference type="Pfam" id="PF19878"/>
    </source>
</evidence>
<dbReference type="RefSeq" id="WP_345638944.1">
    <property type="nucleotide sequence ID" value="NZ_BAABJQ010000049.1"/>
</dbReference>
<feature type="chain" id="PRO_5046298708" evidence="1">
    <location>
        <begin position="28"/>
        <end position="695"/>
    </location>
</feature>